<feature type="signal peptide" evidence="2">
    <location>
        <begin position="1"/>
        <end position="23"/>
    </location>
</feature>
<accession>A0ABV6QPR2</accession>
<dbReference type="Proteomes" id="UP001589890">
    <property type="component" value="Unassembled WGS sequence"/>
</dbReference>
<evidence type="ECO:0000256" key="2">
    <source>
        <dbReference type="SAM" id="SignalP"/>
    </source>
</evidence>
<reference evidence="4 5" key="1">
    <citation type="submission" date="2024-09" db="EMBL/GenBank/DDBJ databases">
        <authorList>
            <person name="Sun Q."/>
            <person name="Mori K."/>
        </authorList>
    </citation>
    <scope>NUCLEOTIDE SEQUENCE [LARGE SCALE GENOMIC DNA]</scope>
    <source>
        <strain evidence="4 5">CGMCC 1.15906</strain>
    </source>
</reference>
<feature type="compositionally biased region" description="Low complexity" evidence="1">
    <location>
        <begin position="31"/>
        <end position="72"/>
    </location>
</feature>
<feature type="region of interest" description="Disordered" evidence="1">
    <location>
        <begin position="28"/>
        <end position="80"/>
    </location>
</feature>
<sequence length="168" mass="16991">MRSTFTRGTALALLPALGMLVLAGCGDETDPGTGAAPSSTPSSTPSELPSTPTTAATTPTAPATPPKAGTPSNTADPSGELADVTIDVVIANGKVSPSGVSVKAKVGQTVRVTGTSDVEEELHIHGYEKALELKPGKPQAVTFKAETKGTFEIETHETAKLVAKLVVS</sequence>
<feature type="domain" description="EfeO-type cupredoxin-like" evidence="3">
    <location>
        <begin position="81"/>
        <end position="165"/>
    </location>
</feature>
<proteinExistence type="predicted"/>
<keyword evidence="5" id="KW-1185">Reference proteome</keyword>
<keyword evidence="2" id="KW-0732">Signal</keyword>
<evidence type="ECO:0000256" key="1">
    <source>
        <dbReference type="SAM" id="MobiDB-lite"/>
    </source>
</evidence>
<dbReference type="InterPro" id="IPR028096">
    <property type="entry name" value="EfeO_Cupredoxin"/>
</dbReference>
<dbReference type="RefSeq" id="WP_380050452.1">
    <property type="nucleotide sequence ID" value="NZ_JBHLTC010000028.1"/>
</dbReference>
<dbReference type="InterPro" id="IPR008972">
    <property type="entry name" value="Cupredoxin"/>
</dbReference>
<evidence type="ECO:0000313" key="5">
    <source>
        <dbReference type="Proteomes" id="UP001589890"/>
    </source>
</evidence>
<evidence type="ECO:0000259" key="3">
    <source>
        <dbReference type="Pfam" id="PF13473"/>
    </source>
</evidence>
<name>A0ABV6QPR2_9ACTN</name>
<dbReference type="EMBL" id="JBHLTC010000028">
    <property type="protein sequence ID" value="MFC0626619.1"/>
    <property type="molecule type" value="Genomic_DNA"/>
</dbReference>
<organism evidence="4 5">
    <name type="scientific">Kribbella deserti</name>
    <dbReference type="NCBI Taxonomy" id="1926257"/>
    <lineage>
        <taxon>Bacteria</taxon>
        <taxon>Bacillati</taxon>
        <taxon>Actinomycetota</taxon>
        <taxon>Actinomycetes</taxon>
        <taxon>Propionibacteriales</taxon>
        <taxon>Kribbellaceae</taxon>
        <taxon>Kribbella</taxon>
    </lineage>
</organism>
<protein>
    <submittedName>
        <fullName evidence="4">Cupredoxin domain-containing protein</fullName>
    </submittedName>
</protein>
<dbReference type="SUPFAM" id="SSF49503">
    <property type="entry name" value="Cupredoxins"/>
    <property type="match status" value="1"/>
</dbReference>
<dbReference type="Gene3D" id="2.60.40.420">
    <property type="entry name" value="Cupredoxins - blue copper proteins"/>
    <property type="match status" value="1"/>
</dbReference>
<feature type="chain" id="PRO_5046044549" evidence="2">
    <location>
        <begin position="24"/>
        <end position="168"/>
    </location>
</feature>
<comment type="caution">
    <text evidence="4">The sequence shown here is derived from an EMBL/GenBank/DDBJ whole genome shotgun (WGS) entry which is preliminary data.</text>
</comment>
<dbReference type="Pfam" id="PF13473">
    <property type="entry name" value="Cupredoxin_1"/>
    <property type="match status" value="1"/>
</dbReference>
<dbReference type="PROSITE" id="PS51257">
    <property type="entry name" value="PROKAR_LIPOPROTEIN"/>
    <property type="match status" value="1"/>
</dbReference>
<evidence type="ECO:0000313" key="4">
    <source>
        <dbReference type="EMBL" id="MFC0626619.1"/>
    </source>
</evidence>
<gene>
    <name evidence="4" type="ORF">ACFFGN_21245</name>
</gene>